<keyword evidence="3" id="KW-0645">Protease</keyword>
<dbReference type="PANTHER" id="PTHR43592:SF15">
    <property type="entry name" value="CAAX AMINO TERMINAL PROTEASE FAMILY PROTEIN"/>
    <property type="match status" value="1"/>
</dbReference>
<dbReference type="RefSeq" id="WP_155475223.1">
    <property type="nucleotide sequence ID" value="NZ_WNKU01000002.1"/>
</dbReference>
<dbReference type="EMBL" id="WNKU01000002">
    <property type="protein sequence ID" value="MTV48147.1"/>
    <property type="molecule type" value="Genomic_DNA"/>
</dbReference>
<dbReference type="GO" id="GO:0004175">
    <property type="term" value="F:endopeptidase activity"/>
    <property type="evidence" value="ECO:0007669"/>
    <property type="project" value="UniProtKB-ARBA"/>
</dbReference>
<dbReference type="Pfam" id="PF02517">
    <property type="entry name" value="Rce1-like"/>
    <property type="match status" value="1"/>
</dbReference>
<feature type="transmembrane region" description="Helical" evidence="1">
    <location>
        <begin position="177"/>
        <end position="197"/>
    </location>
</feature>
<comment type="caution">
    <text evidence="3">The sequence shown here is derived from an EMBL/GenBank/DDBJ whole genome shotgun (WGS) entry which is preliminary data.</text>
</comment>
<evidence type="ECO:0000313" key="3">
    <source>
        <dbReference type="EMBL" id="MTV48147.1"/>
    </source>
</evidence>
<keyword evidence="1" id="KW-0812">Transmembrane</keyword>
<gene>
    <name evidence="3" type="ORF">GJ688_04010</name>
</gene>
<evidence type="ECO:0000313" key="4">
    <source>
        <dbReference type="Proteomes" id="UP000430670"/>
    </source>
</evidence>
<keyword evidence="3" id="KW-0378">Hydrolase</keyword>
<dbReference type="InterPro" id="IPR003675">
    <property type="entry name" value="Rce1/LyrA-like_dom"/>
</dbReference>
<dbReference type="GO" id="GO:0008237">
    <property type="term" value="F:metallopeptidase activity"/>
    <property type="evidence" value="ECO:0007669"/>
    <property type="project" value="UniProtKB-KW"/>
</dbReference>
<feature type="transmembrane region" description="Helical" evidence="1">
    <location>
        <begin position="61"/>
        <end position="82"/>
    </location>
</feature>
<evidence type="ECO:0000256" key="1">
    <source>
        <dbReference type="SAM" id="Phobius"/>
    </source>
</evidence>
<reference evidence="3 4" key="1">
    <citation type="submission" date="2019-11" db="EMBL/GenBank/DDBJ databases">
        <title>Whole-genome sequence of a the green, strictly anaerobic photosynthetic bacterium Heliobacillus mobilis DSM 6151.</title>
        <authorList>
            <person name="Kyndt J.A."/>
            <person name="Meyer T.E."/>
        </authorList>
    </citation>
    <scope>NUCLEOTIDE SEQUENCE [LARGE SCALE GENOMIC DNA]</scope>
    <source>
        <strain evidence="3 4">DSM 6151</strain>
    </source>
</reference>
<dbReference type="PANTHER" id="PTHR43592">
    <property type="entry name" value="CAAX AMINO TERMINAL PROTEASE"/>
    <property type="match status" value="1"/>
</dbReference>
<dbReference type="GO" id="GO:0006508">
    <property type="term" value="P:proteolysis"/>
    <property type="evidence" value="ECO:0007669"/>
    <property type="project" value="UniProtKB-KW"/>
</dbReference>
<feature type="transmembrane region" description="Helical" evidence="1">
    <location>
        <begin position="102"/>
        <end position="126"/>
    </location>
</feature>
<proteinExistence type="predicted"/>
<dbReference type="AlphaFoldDB" id="A0A6I3SHE3"/>
<keyword evidence="4" id="KW-1185">Reference proteome</keyword>
<protein>
    <submittedName>
        <fullName evidence="3">CPBP family intramembrane metalloprotease</fullName>
    </submittedName>
</protein>
<feature type="transmembrane region" description="Helical" evidence="1">
    <location>
        <begin position="12"/>
        <end position="33"/>
    </location>
</feature>
<keyword evidence="3" id="KW-0482">Metalloprotease</keyword>
<organism evidence="3 4">
    <name type="scientific">Heliobacterium mobile</name>
    <name type="common">Heliobacillus mobilis</name>
    <dbReference type="NCBI Taxonomy" id="28064"/>
    <lineage>
        <taxon>Bacteria</taxon>
        <taxon>Bacillati</taxon>
        <taxon>Bacillota</taxon>
        <taxon>Clostridia</taxon>
        <taxon>Eubacteriales</taxon>
        <taxon>Heliobacteriaceae</taxon>
        <taxon>Heliobacterium</taxon>
    </lineage>
</organism>
<evidence type="ECO:0000259" key="2">
    <source>
        <dbReference type="Pfam" id="PF02517"/>
    </source>
</evidence>
<accession>A0A6I3SHE3</accession>
<sequence>MDITWGSIELNLLKSMAASLLFMGLAYGGSALFHRFRPAKGYPEGLLIPWRWSTDMVGQGIVLGVGIYGTVTFLGALIFWIFPGPEHPIQHLFREGAVNSVQLVLLFLAVAVVAPVTEECFFRGFLLPAMDQRWGEGIASHLAALLFAAMHLDPYRFVPLYAAGYMLNRGALRTGSIVPAVVAHALWNLTGFILIWISSWGGIR</sequence>
<feature type="domain" description="CAAX prenyl protease 2/Lysostaphin resistance protein A-like" evidence="2">
    <location>
        <begin position="102"/>
        <end position="189"/>
    </location>
</feature>
<dbReference type="Proteomes" id="UP000430670">
    <property type="component" value="Unassembled WGS sequence"/>
</dbReference>
<keyword evidence="1" id="KW-0472">Membrane</keyword>
<dbReference type="OrthoDB" id="9782250at2"/>
<feature type="transmembrane region" description="Helical" evidence="1">
    <location>
        <begin position="138"/>
        <end position="157"/>
    </location>
</feature>
<dbReference type="GO" id="GO:0080120">
    <property type="term" value="P:CAAX-box protein maturation"/>
    <property type="evidence" value="ECO:0007669"/>
    <property type="project" value="UniProtKB-ARBA"/>
</dbReference>
<keyword evidence="1" id="KW-1133">Transmembrane helix</keyword>
<name>A0A6I3SHE3_HELMO</name>